<reference evidence="1" key="1">
    <citation type="journal article" date="2018" name="PLoS Negl. Trop. Dis.">
        <title>Sialome diversity of ticks revealed by RNAseq of single tick salivary glands.</title>
        <authorList>
            <person name="Perner J."/>
            <person name="Kropackova S."/>
            <person name="Kopacek P."/>
            <person name="Ribeiro J.M."/>
        </authorList>
    </citation>
    <scope>NUCLEOTIDE SEQUENCE</scope>
    <source>
        <strain evidence="1">Siblings of single egg batch collected in Ceske Budejovice</strain>
        <tissue evidence="1">Salivary glands</tissue>
    </source>
</reference>
<evidence type="ECO:0000313" key="1">
    <source>
        <dbReference type="EMBL" id="JAR88799.1"/>
    </source>
</evidence>
<accession>A0A147BDG4</accession>
<dbReference type="EMBL" id="GEGO01006605">
    <property type="protein sequence ID" value="JAR88799.1"/>
    <property type="molecule type" value="Transcribed_RNA"/>
</dbReference>
<dbReference type="AlphaFoldDB" id="A0A147BDG4"/>
<proteinExistence type="predicted"/>
<protein>
    <submittedName>
        <fullName evidence="1">Uncharacterized protein</fullName>
    </submittedName>
</protein>
<organism evidence="1">
    <name type="scientific">Ixodes ricinus</name>
    <name type="common">Common tick</name>
    <name type="synonym">Acarus ricinus</name>
    <dbReference type="NCBI Taxonomy" id="34613"/>
    <lineage>
        <taxon>Eukaryota</taxon>
        <taxon>Metazoa</taxon>
        <taxon>Ecdysozoa</taxon>
        <taxon>Arthropoda</taxon>
        <taxon>Chelicerata</taxon>
        <taxon>Arachnida</taxon>
        <taxon>Acari</taxon>
        <taxon>Parasitiformes</taxon>
        <taxon>Ixodida</taxon>
        <taxon>Ixodoidea</taxon>
        <taxon>Ixodidae</taxon>
        <taxon>Ixodinae</taxon>
        <taxon>Ixodes</taxon>
    </lineage>
</organism>
<name>A0A147BDG4_IXORI</name>
<sequence>MSAISEAEKQTTNLCYTKTSKRNILAYKNTYGLKILIQTARPHGDNCQEYKHSAKEYREHLTQRKVTSQSSCHINTRLRKCQYKKGRRKKHVSQFQIFQNLCECSP</sequence>